<accession>A0A512JND4</accession>
<proteinExistence type="predicted"/>
<dbReference type="EMBL" id="BJZV01000019">
    <property type="protein sequence ID" value="GEP11466.1"/>
    <property type="molecule type" value="Genomic_DNA"/>
</dbReference>
<dbReference type="RefSeq" id="WP_170246019.1">
    <property type="nucleotide sequence ID" value="NZ_BJZV01000019.1"/>
</dbReference>
<evidence type="ECO:0000313" key="2">
    <source>
        <dbReference type="Proteomes" id="UP000321750"/>
    </source>
</evidence>
<evidence type="ECO:0000313" key="1">
    <source>
        <dbReference type="EMBL" id="GEP11466.1"/>
    </source>
</evidence>
<dbReference type="AlphaFoldDB" id="A0A512JND4"/>
<name>A0A512JND4_9HYPH</name>
<reference evidence="1 2" key="1">
    <citation type="submission" date="2019-07" db="EMBL/GenBank/DDBJ databases">
        <title>Whole genome shotgun sequence of Methylobacterium gnaphalii NBRC 107716.</title>
        <authorList>
            <person name="Hosoyama A."/>
            <person name="Uohara A."/>
            <person name="Ohji S."/>
            <person name="Ichikawa N."/>
        </authorList>
    </citation>
    <scope>NUCLEOTIDE SEQUENCE [LARGE SCALE GENOMIC DNA]</scope>
    <source>
        <strain evidence="1 2">NBRC 107716</strain>
    </source>
</reference>
<gene>
    <name evidence="1" type="ORF">MGN01_33110</name>
</gene>
<protein>
    <submittedName>
        <fullName evidence="1">Uncharacterized protein</fullName>
    </submittedName>
</protein>
<keyword evidence="2" id="KW-1185">Reference proteome</keyword>
<organism evidence="1 2">
    <name type="scientific">Methylobacterium gnaphalii</name>
    <dbReference type="NCBI Taxonomy" id="1010610"/>
    <lineage>
        <taxon>Bacteria</taxon>
        <taxon>Pseudomonadati</taxon>
        <taxon>Pseudomonadota</taxon>
        <taxon>Alphaproteobacteria</taxon>
        <taxon>Hyphomicrobiales</taxon>
        <taxon>Methylobacteriaceae</taxon>
        <taxon>Methylobacterium</taxon>
    </lineage>
</organism>
<sequence length="62" mass="6970">MNSFFLTKTEFDERSFGSTLDPLLHGVAQGLARLFPPIEIACSTDRQEVSSLHRAEDELTDE</sequence>
<dbReference type="Proteomes" id="UP000321750">
    <property type="component" value="Unassembled WGS sequence"/>
</dbReference>
<comment type="caution">
    <text evidence="1">The sequence shown here is derived from an EMBL/GenBank/DDBJ whole genome shotgun (WGS) entry which is preliminary data.</text>
</comment>